<dbReference type="PANTHER" id="PTHR48248:SF5">
    <property type="entry name" value="UVR DOMAIN-CONTAINING PROTEIN"/>
    <property type="match status" value="1"/>
</dbReference>
<accession>A0A1U8KHE5</accession>
<dbReference type="RefSeq" id="XP_016701862.1">
    <property type="nucleotide sequence ID" value="XM_016846373.2"/>
</dbReference>
<evidence type="ECO:0000256" key="1">
    <source>
        <dbReference type="SAM" id="Coils"/>
    </source>
</evidence>
<dbReference type="PaxDb" id="3635-A0A1U8KHE5"/>
<feature type="coiled-coil region" evidence="1">
    <location>
        <begin position="100"/>
        <end position="155"/>
    </location>
</feature>
<protein>
    <submittedName>
        <fullName evidence="4">Uncharacterized protein isoform X1</fullName>
    </submittedName>
</protein>
<gene>
    <name evidence="4" type="primary">LOC107916985</name>
</gene>
<evidence type="ECO:0000256" key="2">
    <source>
        <dbReference type="SAM" id="MobiDB-lite"/>
    </source>
</evidence>
<organism evidence="3 4">
    <name type="scientific">Gossypium hirsutum</name>
    <name type="common">Upland cotton</name>
    <name type="synonym">Gossypium mexicanum</name>
    <dbReference type="NCBI Taxonomy" id="3635"/>
    <lineage>
        <taxon>Eukaryota</taxon>
        <taxon>Viridiplantae</taxon>
        <taxon>Streptophyta</taxon>
        <taxon>Embryophyta</taxon>
        <taxon>Tracheophyta</taxon>
        <taxon>Spermatophyta</taxon>
        <taxon>Magnoliopsida</taxon>
        <taxon>eudicotyledons</taxon>
        <taxon>Gunneridae</taxon>
        <taxon>Pentapetalae</taxon>
        <taxon>rosids</taxon>
        <taxon>malvids</taxon>
        <taxon>Malvales</taxon>
        <taxon>Malvaceae</taxon>
        <taxon>Malvoideae</taxon>
        <taxon>Gossypium</taxon>
    </lineage>
</organism>
<reference evidence="3" key="1">
    <citation type="journal article" date="2020" name="Nat. Genet.">
        <title>Genomic diversifications of five Gossypium allopolyploid species and their impact on cotton improvement.</title>
        <authorList>
            <person name="Chen Z.J."/>
            <person name="Sreedasyam A."/>
            <person name="Ando A."/>
            <person name="Song Q."/>
            <person name="De Santiago L.M."/>
            <person name="Hulse-Kemp A.M."/>
            <person name="Ding M."/>
            <person name="Ye W."/>
            <person name="Kirkbride R.C."/>
            <person name="Jenkins J."/>
            <person name="Plott C."/>
            <person name="Lovell J."/>
            <person name="Lin Y.M."/>
            <person name="Vaughn R."/>
            <person name="Liu B."/>
            <person name="Simpson S."/>
            <person name="Scheffler B.E."/>
            <person name="Wen L."/>
            <person name="Saski C.A."/>
            <person name="Grover C.E."/>
            <person name="Hu G."/>
            <person name="Conover J.L."/>
            <person name="Carlson J.W."/>
            <person name="Shu S."/>
            <person name="Boston L.B."/>
            <person name="Williams M."/>
            <person name="Peterson D.G."/>
            <person name="McGee K."/>
            <person name="Jones D.C."/>
            <person name="Wendel J.F."/>
            <person name="Stelly D.M."/>
            <person name="Grimwood J."/>
            <person name="Schmutz J."/>
        </authorList>
    </citation>
    <scope>NUCLEOTIDE SEQUENCE [LARGE SCALE GENOMIC DNA]</scope>
    <source>
        <strain evidence="3">cv. TM-1</strain>
    </source>
</reference>
<feature type="region of interest" description="Disordered" evidence="2">
    <location>
        <begin position="1"/>
        <end position="21"/>
    </location>
</feature>
<dbReference type="AlphaFoldDB" id="A0A1U8KHE5"/>
<reference evidence="4" key="2">
    <citation type="submission" date="2025-08" db="UniProtKB">
        <authorList>
            <consortium name="RefSeq"/>
        </authorList>
    </citation>
    <scope>IDENTIFICATION</scope>
</reference>
<proteinExistence type="predicted"/>
<dbReference type="PANTHER" id="PTHR48248">
    <property type="entry name" value="UVR DOMAIN-CONTAINING PROTEIN"/>
    <property type="match status" value="1"/>
</dbReference>
<dbReference type="KEGG" id="ghi:107916985"/>
<dbReference type="Proteomes" id="UP000818029">
    <property type="component" value="Chromosome A01"/>
</dbReference>
<dbReference type="GeneID" id="107916985"/>
<name>A0A1U8KHE5_GOSHI</name>
<dbReference type="SMR" id="A0A1U8KHE5"/>
<keyword evidence="3" id="KW-1185">Reference proteome</keyword>
<dbReference type="OrthoDB" id="827019at2759"/>
<evidence type="ECO:0000313" key="3">
    <source>
        <dbReference type="Proteomes" id="UP000818029"/>
    </source>
</evidence>
<sequence>MEIGRQKLQPRRRRRGDGCGGSEISVQELHLLILNGGCQRKRQTLQRIKGTNDCKHENSKSRIIKREPSFQRKKRKMQARKRNFKLAVAARMQCRTSQTHHQQRKRLKSVNRRMKRLRLEMKEISEEKKEIKVGQKMVREKFEAIELECEELRKETILITQQTANTQIRLALMFQILKARQNQELDKATILTHALRDLIERGNQQRKL</sequence>
<evidence type="ECO:0000313" key="4">
    <source>
        <dbReference type="RefSeq" id="XP_016701862.1"/>
    </source>
</evidence>
<keyword evidence="1" id="KW-0175">Coiled coil</keyword>